<dbReference type="EMBL" id="MAPZ01000010">
    <property type="protein sequence ID" value="OBY11957.1"/>
    <property type="molecule type" value="Genomic_DNA"/>
</dbReference>
<proteinExistence type="predicted"/>
<evidence type="ECO:0000313" key="1">
    <source>
        <dbReference type="EMBL" id="OBY11957.1"/>
    </source>
</evidence>
<dbReference type="Proteomes" id="UP000092714">
    <property type="component" value="Unassembled WGS sequence"/>
</dbReference>
<comment type="caution">
    <text evidence="1">The sequence shown here is derived from an EMBL/GenBank/DDBJ whole genome shotgun (WGS) entry which is preliminary data.</text>
</comment>
<reference evidence="1 2" key="1">
    <citation type="submission" date="2016-06" db="EMBL/GenBank/DDBJ databases">
        <authorList>
            <person name="Kjaerup R.B."/>
            <person name="Dalgaard T.S."/>
            <person name="Juul-Madsen H.R."/>
        </authorList>
    </citation>
    <scope>NUCLEOTIDE SEQUENCE [LARGE SCALE GENOMIC DNA]</scope>
    <source>
        <strain evidence="1 2">373-A1</strain>
    </source>
</reference>
<gene>
    <name evidence="1" type="ORF">CP373A1_03275</name>
</gene>
<organism evidence="1 2">
    <name type="scientific">Clostridium paraputrificum</name>
    <dbReference type="NCBI Taxonomy" id="29363"/>
    <lineage>
        <taxon>Bacteria</taxon>
        <taxon>Bacillati</taxon>
        <taxon>Bacillota</taxon>
        <taxon>Clostridia</taxon>
        <taxon>Eubacteriales</taxon>
        <taxon>Clostridiaceae</taxon>
        <taxon>Clostridium</taxon>
    </lineage>
</organism>
<name>A0A174G892_9CLOT</name>
<keyword evidence="2" id="KW-1185">Reference proteome</keyword>
<evidence type="ECO:0000313" key="2">
    <source>
        <dbReference type="Proteomes" id="UP000092714"/>
    </source>
</evidence>
<dbReference type="RefSeq" id="WP_055183880.1">
    <property type="nucleotide sequence ID" value="NZ_CABHIH010000001.1"/>
</dbReference>
<protein>
    <submittedName>
        <fullName evidence="1">Uncharacterized protein</fullName>
    </submittedName>
</protein>
<dbReference type="AlphaFoldDB" id="A0A174G892"/>
<accession>A0A174G892</accession>
<sequence length="81" mass="9922">MNYEELKKEDEKEDFYIDIQGEKKNIRVNHYHNRYYINNNDIFITDYVDACGKIKYRDIKVKKNGCTLYKEEYIVSKIEVE</sequence>